<dbReference type="InterPro" id="IPR052746">
    <property type="entry name" value="MlaB_ABC_Transporter"/>
</dbReference>
<name>A0A2S6GVL7_9GAMM</name>
<dbReference type="InterPro" id="IPR036513">
    <property type="entry name" value="STAS_dom_sf"/>
</dbReference>
<evidence type="ECO:0000259" key="1">
    <source>
        <dbReference type="PROSITE" id="PS50801"/>
    </source>
</evidence>
<dbReference type="Pfam" id="PF13466">
    <property type="entry name" value="STAS_2"/>
    <property type="match status" value="1"/>
</dbReference>
<accession>A0A2S6GVL7</accession>
<comment type="caution">
    <text evidence="2">The sequence shown here is derived from an EMBL/GenBank/DDBJ whole genome shotgun (WGS) entry which is preliminary data.</text>
</comment>
<sequence length="110" mass="12304">MTAKAKKNDGTVQLAIKDDMTIYNAESLKETLLGYFHPGTRELQLDLSAVTEIDSAGLQLLLLLKAEAQKRGFTLRLLRHSEAVIEVFELLKLGMYFGDPIVIPANWKKS</sequence>
<dbReference type="PROSITE" id="PS50801">
    <property type="entry name" value="STAS"/>
    <property type="match status" value="1"/>
</dbReference>
<dbReference type="PANTHER" id="PTHR35849:SF2">
    <property type="entry name" value="BLR2341 PROTEIN"/>
    <property type="match status" value="1"/>
</dbReference>
<protein>
    <submittedName>
        <fullName evidence="2">Anti-anti-sigma factor</fullName>
    </submittedName>
</protein>
<organism evidence="2 3">
    <name type="scientific">Methylobacter tundripaludum</name>
    <dbReference type="NCBI Taxonomy" id="173365"/>
    <lineage>
        <taxon>Bacteria</taxon>
        <taxon>Pseudomonadati</taxon>
        <taxon>Pseudomonadota</taxon>
        <taxon>Gammaproteobacteria</taxon>
        <taxon>Methylococcales</taxon>
        <taxon>Methylococcaceae</taxon>
        <taxon>Methylobacter</taxon>
    </lineage>
</organism>
<dbReference type="Gene3D" id="3.30.750.24">
    <property type="entry name" value="STAS domain"/>
    <property type="match status" value="1"/>
</dbReference>
<keyword evidence="3" id="KW-1185">Reference proteome</keyword>
<dbReference type="OrthoDB" id="3296574at2"/>
<dbReference type="Proteomes" id="UP000238071">
    <property type="component" value="Unassembled WGS sequence"/>
</dbReference>
<dbReference type="InterPro" id="IPR058548">
    <property type="entry name" value="MlaB-like_STAS"/>
</dbReference>
<evidence type="ECO:0000313" key="3">
    <source>
        <dbReference type="Proteomes" id="UP000238071"/>
    </source>
</evidence>
<dbReference type="EMBL" id="PTIY01000010">
    <property type="protein sequence ID" value="PPK69264.1"/>
    <property type="molecule type" value="Genomic_DNA"/>
</dbReference>
<evidence type="ECO:0000313" key="2">
    <source>
        <dbReference type="EMBL" id="PPK69264.1"/>
    </source>
</evidence>
<dbReference type="PANTHER" id="PTHR35849">
    <property type="entry name" value="BLR2341 PROTEIN"/>
    <property type="match status" value="1"/>
</dbReference>
<reference evidence="2 3" key="1">
    <citation type="submission" date="2018-02" db="EMBL/GenBank/DDBJ databases">
        <title>Subsurface microbial communities from deep shales in Ohio and West Virginia, USA.</title>
        <authorList>
            <person name="Wrighton K."/>
        </authorList>
    </citation>
    <scope>NUCLEOTIDE SEQUENCE [LARGE SCALE GENOMIC DNA]</scope>
    <source>
        <strain evidence="2 3">OWC-G53F</strain>
    </source>
</reference>
<proteinExistence type="predicted"/>
<feature type="domain" description="STAS" evidence="1">
    <location>
        <begin position="1"/>
        <end position="93"/>
    </location>
</feature>
<dbReference type="InterPro" id="IPR002645">
    <property type="entry name" value="STAS_dom"/>
</dbReference>
<dbReference type="SUPFAM" id="SSF52091">
    <property type="entry name" value="SpoIIaa-like"/>
    <property type="match status" value="1"/>
</dbReference>
<gene>
    <name evidence="2" type="ORF">B0F88_11050</name>
</gene>
<dbReference type="RefSeq" id="WP_104424309.1">
    <property type="nucleotide sequence ID" value="NZ_PTIY01000010.1"/>
</dbReference>
<dbReference type="AlphaFoldDB" id="A0A2S6GVL7"/>
<dbReference type="CDD" id="cd07043">
    <property type="entry name" value="STAS_anti-anti-sigma_factors"/>
    <property type="match status" value="1"/>
</dbReference>